<sequence length="122" mass="14615">MQFCRWEKEEKQWEPRGFGRKHEPSSRRVFDSLILKFNESVALLTWVCLYKKYVKCVSALRGIRRKGGINRQQTSILCACCFGRRPVALFYPFELQFVSFRFILTEICDFVCRWTSFMGYMI</sequence>
<accession>A0A2P2P4M3</accession>
<organism evidence="1">
    <name type="scientific">Rhizophora mucronata</name>
    <name type="common">Asiatic mangrove</name>
    <dbReference type="NCBI Taxonomy" id="61149"/>
    <lineage>
        <taxon>Eukaryota</taxon>
        <taxon>Viridiplantae</taxon>
        <taxon>Streptophyta</taxon>
        <taxon>Embryophyta</taxon>
        <taxon>Tracheophyta</taxon>
        <taxon>Spermatophyta</taxon>
        <taxon>Magnoliopsida</taxon>
        <taxon>eudicotyledons</taxon>
        <taxon>Gunneridae</taxon>
        <taxon>Pentapetalae</taxon>
        <taxon>rosids</taxon>
        <taxon>fabids</taxon>
        <taxon>Malpighiales</taxon>
        <taxon>Rhizophoraceae</taxon>
        <taxon>Rhizophora</taxon>
    </lineage>
</organism>
<name>A0A2P2P4M3_RHIMU</name>
<dbReference type="AlphaFoldDB" id="A0A2P2P4M3"/>
<dbReference type="EMBL" id="GGEC01069220">
    <property type="protein sequence ID" value="MBX49704.1"/>
    <property type="molecule type" value="Transcribed_RNA"/>
</dbReference>
<proteinExistence type="predicted"/>
<evidence type="ECO:0000313" key="1">
    <source>
        <dbReference type="EMBL" id="MBX49704.1"/>
    </source>
</evidence>
<protein>
    <submittedName>
        <fullName evidence="1">Uncharacterized protein</fullName>
    </submittedName>
</protein>
<reference evidence="1" key="1">
    <citation type="submission" date="2018-02" db="EMBL/GenBank/DDBJ databases">
        <title>Rhizophora mucronata_Transcriptome.</title>
        <authorList>
            <person name="Meera S.P."/>
            <person name="Sreeshan A."/>
            <person name="Augustine A."/>
        </authorList>
    </citation>
    <scope>NUCLEOTIDE SEQUENCE</scope>
    <source>
        <tissue evidence="1">Leaf</tissue>
    </source>
</reference>